<proteinExistence type="predicted"/>
<evidence type="ECO:0000313" key="2">
    <source>
        <dbReference type="Proteomes" id="UP000078240"/>
    </source>
</evidence>
<evidence type="ECO:0000313" key="1">
    <source>
        <dbReference type="EMBL" id="OAQ80138.1"/>
    </source>
</evidence>
<gene>
    <name evidence="1" type="ORF">VFPBJ_05723</name>
</gene>
<accession>A0A179GRK3</accession>
<organism evidence="1 2">
    <name type="scientific">Purpureocillium lilacinum</name>
    <name type="common">Paecilomyces lilacinus</name>
    <dbReference type="NCBI Taxonomy" id="33203"/>
    <lineage>
        <taxon>Eukaryota</taxon>
        <taxon>Fungi</taxon>
        <taxon>Dikarya</taxon>
        <taxon>Ascomycota</taxon>
        <taxon>Pezizomycotina</taxon>
        <taxon>Sordariomycetes</taxon>
        <taxon>Hypocreomycetidae</taxon>
        <taxon>Hypocreales</taxon>
        <taxon>Ophiocordycipitaceae</taxon>
        <taxon>Purpureocillium</taxon>
    </lineage>
</organism>
<protein>
    <submittedName>
        <fullName evidence="1">Uncharacterized protein</fullName>
    </submittedName>
</protein>
<reference evidence="1 2" key="1">
    <citation type="submission" date="2016-01" db="EMBL/GenBank/DDBJ databases">
        <title>Biosynthesis of antibiotic leucinostatins and their inhibition on Phytophthora in bio-control Purpureocillium lilacinum.</title>
        <authorList>
            <person name="Wang G."/>
            <person name="Liu Z."/>
            <person name="Lin R."/>
            <person name="Li E."/>
            <person name="Mao Z."/>
            <person name="Ling J."/>
            <person name="Yin W."/>
            <person name="Xie B."/>
        </authorList>
    </citation>
    <scope>NUCLEOTIDE SEQUENCE [LARGE SCALE GENOMIC DNA]</scope>
    <source>
        <strain evidence="1">PLBJ-1</strain>
    </source>
</reference>
<dbReference type="Proteomes" id="UP000078240">
    <property type="component" value="Unassembled WGS sequence"/>
</dbReference>
<comment type="caution">
    <text evidence="1">The sequence shown here is derived from an EMBL/GenBank/DDBJ whole genome shotgun (WGS) entry which is preliminary data.</text>
</comment>
<sequence>MSRRVSSPCVAGPGRASREQGCSCLLRLSTSRRDGPTVSLKAGRDSIDRRRRDGLSCTYARCLRQGRVSPQRRGCGCGPGSRRRRAGGRTVEEANGNGAQHQQSWNGGAGSRALVCLGWLDKESWRADGWLDNWRRDVRKRSPALRAKGRARRLAGAAAAAGAADSVAQGTES</sequence>
<dbReference type="AlphaFoldDB" id="A0A179GRK3"/>
<dbReference type="EMBL" id="LSBH01000004">
    <property type="protein sequence ID" value="OAQ80138.1"/>
    <property type="molecule type" value="Genomic_DNA"/>
</dbReference>
<name>A0A179GRK3_PURLI</name>